<organism evidence="10 11">
    <name type="scientific">Acetonema longum DSM 6540</name>
    <dbReference type="NCBI Taxonomy" id="1009370"/>
    <lineage>
        <taxon>Bacteria</taxon>
        <taxon>Bacillati</taxon>
        <taxon>Bacillota</taxon>
        <taxon>Negativicutes</taxon>
        <taxon>Acetonemataceae</taxon>
        <taxon>Acetonema</taxon>
    </lineage>
</organism>
<comment type="similarity">
    <text evidence="2">Belongs to the MotB family.</text>
</comment>
<evidence type="ECO:0000313" key="10">
    <source>
        <dbReference type="EMBL" id="EGO64296.1"/>
    </source>
</evidence>
<dbReference type="CDD" id="cd07185">
    <property type="entry name" value="OmpA_C-like"/>
    <property type="match status" value="1"/>
</dbReference>
<dbReference type="OrthoDB" id="9815217at2"/>
<dbReference type="eggNOG" id="COG1360">
    <property type="taxonomic scope" value="Bacteria"/>
</dbReference>
<dbReference type="GO" id="GO:0005886">
    <property type="term" value="C:plasma membrane"/>
    <property type="evidence" value="ECO:0007669"/>
    <property type="project" value="UniProtKB-SubCell"/>
</dbReference>
<comment type="caution">
    <text evidence="10">The sequence shown here is derived from an EMBL/GenBank/DDBJ whole genome shotgun (WGS) entry which is preliminary data.</text>
</comment>
<evidence type="ECO:0000259" key="9">
    <source>
        <dbReference type="PROSITE" id="PS51123"/>
    </source>
</evidence>
<dbReference type="PANTHER" id="PTHR30329:SF21">
    <property type="entry name" value="LIPOPROTEIN YIAD-RELATED"/>
    <property type="match status" value="1"/>
</dbReference>
<evidence type="ECO:0000313" key="11">
    <source>
        <dbReference type="Proteomes" id="UP000003240"/>
    </source>
</evidence>
<dbReference type="Proteomes" id="UP000003240">
    <property type="component" value="Unassembled WGS sequence"/>
</dbReference>
<evidence type="ECO:0000256" key="5">
    <source>
        <dbReference type="ARBA" id="ARBA00022989"/>
    </source>
</evidence>
<dbReference type="InterPro" id="IPR025713">
    <property type="entry name" value="MotB-like_N_dom"/>
</dbReference>
<dbReference type="InterPro" id="IPR036737">
    <property type="entry name" value="OmpA-like_sf"/>
</dbReference>
<evidence type="ECO:0000256" key="3">
    <source>
        <dbReference type="ARBA" id="ARBA00022475"/>
    </source>
</evidence>
<protein>
    <submittedName>
        <fullName evidence="10">Ompa/motb domain-containing protein</fullName>
    </submittedName>
</protein>
<accession>F7NI64</accession>
<evidence type="ECO:0000256" key="7">
    <source>
        <dbReference type="PROSITE-ProRule" id="PRU00473"/>
    </source>
</evidence>
<keyword evidence="5 8" id="KW-1133">Transmembrane helix</keyword>
<evidence type="ECO:0000256" key="8">
    <source>
        <dbReference type="SAM" id="Phobius"/>
    </source>
</evidence>
<evidence type="ECO:0000256" key="1">
    <source>
        <dbReference type="ARBA" id="ARBA00004162"/>
    </source>
</evidence>
<dbReference type="Gene3D" id="3.30.1330.60">
    <property type="entry name" value="OmpA-like domain"/>
    <property type="match status" value="1"/>
</dbReference>
<dbReference type="RefSeq" id="WP_004094760.1">
    <property type="nucleotide sequence ID" value="NZ_AFGF01000066.1"/>
</dbReference>
<dbReference type="PROSITE" id="PS51123">
    <property type="entry name" value="OMPA_2"/>
    <property type="match status" value="1"/>
</dbReference>
<reference evidence="10 11" key="1">
    <citation type="journal article" date="2011" name="EMBO J.">
        <title>Structural diversity of bacterial flagellar motors.</title>
        <authorList>
            <person name="Chen S."/>
            <person name="Beeby M."/>
            <person name="Murphy G.E."/>
            <person name="Leadbetter J.R."/>
            <person name="Hendrixson D.R."/>
            <person name="Briegel A."/>
            <person name="Li Z."/>
            <person name="Shi J."/>
            <person name="Tocheva E.I."/>
            <person name="Muller A."/>
            <person name="Dobro M.J."/>
            <person name="Jensen G.J."/>
        </authorList>
    </citation>
    <scope>NUCLEOTIDE SEQUENCE [LARGE SCALE GENOMIC DNA]</scope>
    <source>
        <strain evidence="10 11">DSM 6540</strain>
    </source>
</reference>
<proteinExistence type="inferred from homology"/>
<dbReference type="SUPFAM" id="SSF103088">
    <property type="entry name" value="OmpA-like"/>
    <property type="match status" value="1"/>
</dbReference>
<gene>
    <name evidence="10" type="ORF">ALO_08810</name>
</gene>
<name>F7NI64_9FIRM</name>
<dbReference type="STRING" id="1009370.ALO_08810"/>
<dbReference type="PANTHER" id="PTHR30329">
    <property type="entry name" value="STATOR ELEMENT OF FLAGELLAR MOTOR COMPLEX"/>
    <property type="match status" value="1"/>
</dbReference>
<dbReference type="Pfam" id="PF13677">
    <property type="entry name" value="MotB_plug"/>
    <property type="match status" value="1"/>
</dbReference>
<keyword evidence="3" id="KW-1003">Cell membrane</keyword>
<comment type="subcellular location">
    <subcellularLocation>
        <location evidence="1">Cell membrane</location>
        <topology evidence="1">Single-pass membrane protein</topology>
    </subcellularLocation>
</comment>
<evidence type="ECO:0000256" key="4">
    <source>
        <dbReference type="ARBA" id="ARBA00022692"/>
    </source>
</evidence>
<evidence type="ECO:0000256" key="6">
    <source>
        <dbReference type="ARBA" id="ARBA00023136"/>
    </source>
</evidence>
<keyword evidence="4 8" id="KW-0812">Transmembrane</keyword>
<dbReference type="EMBL" id="AFGF01000066">
    <property type="protein sequence ID" value="EGO64296.1"/>
    <property type="molecule type" value="Genomic_DNA"/>
</dbReference>
<keyword evidence="11" id="KW-1185">Reference proteome</keyword>
<keyword evidence="6 7" id="KW-0472">Membrane</keyword>
<feature type="transmembrane region" description="Helical" evidence="8">
    <location>
        <begin position="20"/>
        <end position="37"/>
    </location>
</feature>
<evidence type="ECO:0000256" key="2">
    <source>
        <dbReference type="ARBA" id="ARBA00008914"/>
    </source>
</evidence>
<dbReference type="Pfam" id="PF00691">
    <property type="entry name" value="OmpA"/>
    <property type="match status" value="1"/>
</dbReference>
<sequence length="257" mass="28972">MARKKHVEPHEEHADESWLIPYADIMTLLLALFIVLYSSSQIDQKKLDAISQSLGMAFGGNNSIFEHTRTGPQIIPGMPAPSKIESLAPLGGDAKERLYMRETVQLLELKQNLDQYITENNLSEDLKTMLTGDGLMLRIRDTALFPSGSADLRPEARRLGAEIAKMLVALPQKVTIAGHTDTIPINTREFPSNWELSSKRALNFMRHILSQQAKLEPARFNATGYGEYRPESNNSTAEGRARNRRVEILIMRQYKQP</sequence>
<feature type="domain" description="OmpA-like" evidence="9">
    <location>
        <begin position="132"/>
        <end position="254"/>
    </location>
</feature>
<dbReference type="InterPro" id="IPR050330">
    <property type="entry name" value="Bact_OuterMem_StrucFunc"/>
</dbReference>
<dbReference type="AlphaFoldDB" id="F7NI64"/>
<dbReference type="InterPro" id="IPR006665">
    <property type="entry name" value="OmpA-like"/>
</dbReference>